<evidence type="ECO:0000256" key="11">
    <source>
        <dbReference type="ARBA" id="ARBA00023136"/>
    </source>
</evidence>
<evidence type="ECO:0000256" key="2">
    <source>
        <dbReference type="ARBA" id="ARBA00006704"/>
    </source>
</evidence>
<evidence type="ECO:0000256" key="9">
    <source>
        <dbReference type="ARBA" id="ARBA00023065"/>
    </source>
</evidence>
<dbReference type="SUPFAM" id="SSF81333">
    <property type="entry name" value="F1F0 ATP synthase subunit C"/>
    <property type="match status" value="1"/>
</dbReference>
<dbReference type="InterPro" id="IPR000454">
    <property type="entry name" value="ATP_synth_F0_csu"/>
</dbReference>
<dbReference type="Proteomes" id="UP000265691">
    <property type="component" value="Unassembled WGS sequence"/>
</dbReference>
<proteinExistence type="inferred from homology"/>
<sequence length="81" mass="8420">MDANTTLVAYKALAAAIIFTGSSIGAALGLGILGSKYIEACARQPELIPTVRTQFFLVLGLVDAVPMIALAFGILYSFGVI</sequence>
<evidence type="ECO:0000313" key="17">
    <source>
        <dbReference type="Proteomes" id="UP000265691"/>
    </source>
</evidence>
<keyword evidence="7 14" id="KW-0375">Hydrogen ion transport</keyword>
<dbReference type="InterPro" id="IPR020537">
    <property type="entry name" value="ATP_synth_F0_csu_DDCD_BS"/>
</dbReference>
<dbReference type="RefSeq" id="WP_119525566.1">
    <property type="nucleotide sequence ID" value="NZ_NRHC01000090.1"/>
</dbReference>
<evidence type="ECO:0000256" key="3">
    <source>
        <dbReference type="ARBA" id="ARBA00022448"/>
    </source>
</evidence>
<evidence type="ECO:0000256" key="5">
    <source>
        <dbReference type="ARBA" id="ARBA00022547"/>
    </source>
</evidence>
<evidence type="ECO:0000256" key="6">
    <source>
        <dbReference type="ARBA" id="ARBA00022692"/>
    </source>
</evidence>
<dbReference type="InterPro" id="IPR002379">
    <property type="entry name" value="ATPase_proteolipid_c-like_dom"/>
</dbReference>
<dbReference type="HAMAP" id="MF_01396">
    <property type="entry name" value="ATP_synth_c_bact"/>
    <property type="match status" value="1"/>
</dbReference>
<organism evidence="16 17">
    <name type="scientific">Psittacicella hinzii</name>
    <dbReference type="NCBI Taxonomy" id="2028575"/>
    <lineage>
        <taxon>Bacteria</taxon>
        <taxon>Pseudomonadati</taxon>
        <taxon>Pseudomonadota</taxon>
        <taxon>Gammaproteobacteria</taxon>
        <taxon>Pasteurellales</taxon>
        <taxon>Psittacicellaceae</taxon>
        <taxon>Psittacicella</taxon>
    </lineage>
</organism>
<dbReference type="NCBIfam" id="NF005363">
    <property type="entry name" value="PRK06876.1"/>
    <property type="match status" value="1"/>
</dbReference>
<dbReference type="GO" id="GO:0045259">
    <property type="term" value="C:proton-transporting ATP synthase complex"/>
    <property type="evidence" value="ECO:0007669"/>
    <property type="project" value="UniProtKB-KW"/>
</dbReference>
<dbReference type="GO" id="GO:0046933">
    <property type="term" value="F:proton-transporting ATP synthase activity, rotational mechanism"/>
    <property type="evidence" value="ECO:0007669"/>
    <property type="project" value="UniProtKB-UniRule"/>
</dbReference>
<feature type="transmembrane region" description="Helical" evidence="14">
    <location>
        <begin position="55"/>
        <end position="78"/>
    </location>
</feature>
<dbReference type="GO" id="GO:0033177">
    <property type="term" value="C:proton-transporting two-sector ATPase complex, proton-transporting domain"/>
    <property type="evidence" value="ECO:0007669"/>
    <property type="project" value="InterPro"/>
</dbReference>
<protein>
    <recommendedName>
        <fullName evidence="14">ATP synthase subunit c</fullName>
    </recommendedName>
    <alternativeName>
        <fullName evidence="14">ATP synthase F(0) sector subunit c</fullName>
    </alternativeName>
    <alternativeName>
        <fullName evidence="14">F-type ATPase subunit c</fullName>
        <shortName evidence="14">F-ATPase subunit c</shortName>
    </alternativeName>
    <alternativeName>
        <fullName evidence="14">Lipid-binding protein</fullName>
    </alternativeName>
</protein>
<dbReference type="AlphaFoldDB" id="A0A3A1Y605"/>
<evidence type="ECO:0000256" key="7">
    <source>
        <dbReference type="ARBA" id="ARBA00022781"/>
    </source>
</evidence>
<keyword evidence="4 14" id="KW-1003">Cell membrane</keyword>
<feature type="transmembrane region" description="Helical" evidence="14">
    <location>
        <begin position="12"/>
        <end position="34"/>
    </location>
</feature>
<dbReference type="Pfam" id="PF00137">
    <property type="entry name" value="ATP-synt_C"/>
    <property type="match status" value="1"/>
</dbReference>
<dbReference type="GO" id="GO:0008289">
    <property type="term" value="F:lipid binding"/>
    <property type="evidence" value="ECO:0007669"/>
    <property type="project" value="UniProtKB-KW"/>
</dbReference>
<dbReference type="FunFam" id="1.20.20.10:FF:000002">
    <property type="entry name" value="ATP synthase subunit c"/>
    <property type="match status" value="1"/>
</dbReference>
<keyword evidence="3 14" id="KW-0813">Transport</keyword>
<comment type="similarity">
    <text evidence="2 14">Belongs to the ATPase C chain family.</text>
</comment>
<accession>A0A3A1Y605</accession>
<keyword evidence="10 14" id="KW-0446">Lipid-binding</keyword>
<keyword evidence="6 14" id="KW-0812">Transmembrane</keyword>
<keyword evidence="9 14" id="KW-0406">Ion transport</keyword>
<evidence type="ECO:0000313" key="16">
    <source>
        <dbReference type="EMBL" id="RIY31494.1"/>
    </source>
</evidence>
<feature type="site" description="Reversibly protonated during proton transport" evidence="14">
    <location>
        <position position="63"/>
    </location>
</feature>
<dbReference type="CDD" id="cd18185">
    <property type="entry name" value="ATP-synt_Fo_c_ATPE"/>
    <property type="match status" value="1"/>
</dbReference>
<dbReference type="InterPro" id="IPR038662">
    <property type="entry name" value="ATP_synth_F0_csu_sf"/>
</dbReference>
<evidence type="ECO:0000256" key="10">
    <source>
        <dbReference type="ARBA" id="ARBA00023121"/>
    </source>
</evidence>
<dbReference type="Gene3D" id="1.20.20.10">
    <property type="entry name" value="F1F0 ATP synthase subunit C"/>
    <property type="match status" value="1"/>
</dbReference>
<dbReference type="NCBIfam" id="TIGR01260">
    <property type="entry name" value="ATP_synt_c"/>
    <property type="match status" value="1"/>
</dbReference>
<dbReference type="OrthoDB" id="9811659at2"/>
<dbReference type="EMBL" id="NRHC01000090">
    <property type="protein sequence ID" value="RIY31494.1"/>
    <property type="molecule type" value="Genomic_DNA"/>
</dbReference>
<keyword evidence="12 14" id="KW-0066">ATP synthesis</keyword>
<comment type="function">
    <text evidence="13 14">F(1)F(0) ATP synthase produces ATP from ADP in the presence of a proton or sodium gradient. F-type ATPases consist of two structural domains, F(1) containing the extramembraneous catalytic core and F(0) containing the membrane proton channel, linked together by a central stalk and a peripheral stalk. During catalysis, ATP synthesis in the catalytic domain of F(1) is coupled via a rotary mechanism of the central stalk subunits to proton translocation.</text>
</comment>
<dbReference type="InterPro" id="IPR035921">
    <property type="entry name" value="F/V-ATP_Csub_sf"/>
</dbReference>
<dbReference type="PROSITE" id="PS00605">
    <property type="entry name" value="ATPASE_C"/>
    <property type="match status" value="1"/>
</dbReference>
<keyword evidence="8 14" id="KW-1133">Transmembrane helix</keyword>
<evidence type="ECO:0000256" key="14">
    <source>
        <dbReference type="HAMAP-Rule" id="MF_01396"/>
    </source>
</evidence>
<comment type="function">
    <text evidence="14">Key component of the F(0) channel; it plays a direct role in translocation across the membrane. A homomeric c-ring of between 10-14 subunits forms the central stalk rotor element with the F(1) delta and epsilon subunits.</text>
</comment>
<gene>
    <name evidence="14" type="primary">atpE</name>
    <name evidence="16" type="ORF">CKF54_06575</name>
</gene>
<evidence type="ECO:0000256" key="4">
    <source>
        <dbReference type="ARBA" id="ARBA00022475"/>
    </source>
</evidence>
<comment type="caution">
    <text evidence="16">The sequence shown here is derived from an EMBL/GenBank/DDBJ whole genome shotgun (WGS) entry which is preliminary data.</text>
</comment>
<evidence type="ECO:0000256" key="1">
    <source>
        <dbReference type="ARBA" id="ARBA00004651"/>
    </source>
</evidence>
<dbReference type="GO" id="GO:0016787">
    <property type="term" value="F:hydrolase activity"/>
    <property type="evidence" value="ECO:0007669"/>
    <property type="project" value="UniProtKB-KW"/>
</dbReference>
<keyword evidence="16" id="KW-0378">Hydrolase</keyword>
<name>A0A3A1Y605_9GAMM</name>
<feature type="domain" description="V-ATPase proteolipid subunit C-like" evidence="15">
    <location>
        <begin position="13"/>
        <end position="75"/>
    </location>
</feature>
<comment type="subcellular location">
    <subcellularLocation>
        <location evidence="1 14">Cell membrane</location>
        <topology evidence="1 14">Multi-pass membrane protein</topology>
    </subcellularLocation>
</comment>
<keyword evidence="17" id="KW-1185">Reference proteome</keyword>
<evidence type="ECO:0000256" key="12">
    <source>
        <dbReference type="ARBA" id="ARBA00023310"/>
    </source>
</evidence>
<dbReference type="PRINTS" id="PR00124">
    <property type="entry name" value="ATPASEC"/>
</dbReference>
<dbReference type="InterPro" id="IPR005953">
    <property type="entry name" value="ATP_synth_csu_bac/chlpt"/>
</dbReference>
<evidence type="ECO:0000256" key="8">
    <source>
        <dbReference type="ARBA" id="ARBA00022989"/>
    </source>
</evidence>
<evidence type="ECO:0000256" key="13">
    <source>
        <dbReference type="ARBA" id="ARBA00025198"/>
    </source>
</evidence>
<dbReference type="GO" id="GO:0005886">
    <property type="term" value="C:plasma membrane"/>
    <property type="evidence" value="ECO:0007669"/>
    <property type="project" value="UniProtKB-SubCell"/>
</dbReference>
<evidence type="ECO:0000259" key="15">
    <source>
        <dbReference type="Pfam" id="PF00137"/>
    </source>
</evidence>
<reference evidence="16 17" key="1">
    <citation type="submission" date="2017-08" db="EMBL/GenBank/DDBJ databases">
        <title>Reclassification of Bisgaard taxon 37 and 44.</title>
        <authorList>
            <person name="Christensen H."/>
        </authorList>
    </citation>
    <scope>NUCLEOTIDE SEQUENCE [LARGE SCALE GENOMIC DNA]</scope>
    <source>
        <strain evidence="16 17">B96_3</strain>
    </source>
</reference>
<keyword evidence="11 14" id="KW-0472">Membrane</keyword>
<keyword evidence="5 14" id="KW-0138">CF(0)</keyword>